<reference evidence="1 2" key="1">
    <citation type="submission" date="2016-10" db="EMBL/GenBank/DDBJ databases">
        <authorList>
            <person name="Varghese N."/>
            <person name="Submissions S."/>
        </authorList>
    </citation>
    <scope>NUCLEOTIDE SEQUENCE [LARGE SCALE GENOMIC DNA]</scope>
    <source>
        <strain evidence="1 2">TC-13</strain>
    </source>
</reference>
<sequence>MLEQLQNAYEQSLQNLVFVDFLNKKVISSGGLRGLEIELSKEKACRKDLITVINHHFKNGDFDLAIELIDALSKRADYINRLEIQVKAYRRNKLSEIASQFELEKVTVVNYDAKPN</sequence>
<dbReference type="EMBL" id="FOEL01000006">
    <property type="protein sequence ID" value="SEQ60528.1"/>
    <property type="molecule type" value="Genomic_DNA"/>
</dbReference>
<evidence type="ECO:0000313" key="1">
    <source>
        <dbReference type="EMBL" id="SEQ60528.1"/>
    </source>
</evidence>
<protein>
    <submittedName>
        <fullName evidence="1">Uncharacterized protein</fullName>
    </submittedName>
</protein>
<dbReference type="Proteomes" id="UP000199410">
    <property type="component" value="Unassembled WGS sequence"/>
</dbReference>
<dbReference type="RefSeq" id="WP_089985994.1">
    <property type="nucleotide sequence ID" value="NZ_FMVP01000006.1"/>
</dbReference>
<comment type="caution">
    <text evidence="1">The sequence shown here is derived from an EMBL/GenBank/DDBJ whole genome shotgun (WGS) entry which is preliminary data.</text>
</comment>
<name>A0A1H9HE18_9BACI</name>
<organism evidence="1 2">
    <name type="scientific">Lysinibacillus fusiformis</name>
    <dbReference type="NCBI Taxonomy" id="28031"/>
    <lineage>
        <taxon>Bacteria</taxon>
        <taxon>Bacillati</taxon>
        <taxon>Bacillota</taxon>
        <taxon>Bacilli</taxon>
        <taxon>Bacillales</taxon>
        <taxon>Bacillaceae</taxon>
        <taxon>Lysinibacillus</taxon>
    </lineage>
</organism>
<evidence type="ECO:0000313" key="2">
    <source>
        <dbReference type="Proteomes" id="UP000199410"/>
    </source>
</evidence>
<accession>A0A1H9HE18</accession>
<proteinExistence type="predicted"/>
<gene>
    <name evidence="1" type="ORF">SAMN02787113_01999</name>
</gene>
<dbReference type="AlphaFoldDB" id="A0A1H9HE18"/>